<evidence type="ECO:0000256" key="5">
    <source>
        <dbReference type="ARBA" id="ARBA00023002"/>
    </source>
</evidence>
<dbReference type="AlphaFoldDB" id="A0A2U1S8G2"/>
<proteinExistence type="inferred from homology"/>
<dbReference type="NCBIfam" id="NF040626">
    <property type="entry name" value="AksF2_Meth"/>
    <property type="match status" value="1"/>
</dbReference>
<evidence type="ECO:0000313" key="9">
    <source>
        <dbReference type="Proteomes" id="UP000245577"/>
    </source>
</evidence>
<comment type="similarity">
    <text evidence="2">Belongs to the isocitrate and isopropylmalate dehydrogenases family.</text>
</comment>
<dbReference type="GO" id="GO:0003862">
    <property type="term" value="F:3-isopropylmalate dehydrogenase activity"/>
    <property type="evidence" value="ECO:0007669"/>
    <property type="project" value="InterPro"/>
</dbReference>
<gene>
    <name evidence="8" type="primary">hicd_1</name>
    <name evidence="8" type="ORF">MBBWO_03020</name>
</gene>
<evidence type="ECO:0000313" key="8">
    <source>
        <dbReference type="EMBL" id="PWB86591.1"/>
    </source>
</evidence>
<protein>
    <submittedName>
        <fullName evidence="8">Homoisocitrate dehydrogenase</fullName>
        <ecNumber evidence="8">1.1.1.87</ecNumber>
    </submittedName>
</protein>
<dbReference type="GO" id="GO:0004449">
    <property type="term" value="F:isocitrate dehydrogenase (NAD+) activity"/>
    <property type="evidence" value="ECO:0007669"/>
    <property type="project" value="TreeGrafter"/>
</dbReference>
<dbReference type="GO" id="GO:0006102">
    <property type="term" value="P:isocitrate metabolic process"/>
    <property type="evidence" value="ECO:0007669"/>
    <property type="project" value="TreeGrafter"/>
</dbReference>
<dbReference type="InterPro" id="IPR024084">
    <property type="entry name" value="IsoPropMal-DH-like_dom"/>
</dbReference>
<keyword evidence="6" id="KW-0520">NAD</keyword>
<dbReference type="OrthoDB" id="6813at2157"/>
<dbReference type="EC" id="1.1.1.87" evidence="8"/>
<dbReference type="GO" id="GO:0047046">
    <property type="term" value="F:homoisocitrate dehydrogenase activity"/>
    <property type="evidence" value="ECO:0007669"/>
    <property type="project" value="UniProtKB-EC"/>
</dbReference>
<dbReference type="RefSeq" id="WP_116669130.1">
    <property type="nucleotide sequence ID" value="NZ_CALUOI010000002.1"/>
</dbReference>
<reference evidence="8 9" key="1">
    <citation type="submission" date="2017-03" db="EMBL/GenBank/DDBJ databases">
        <title>Genome sequence of Methanobrevibacter wosei.</title>
        <authorList>
            <person name="Poehlein A."/>
            <person name="Seedorf H."/>
            <person name="Daniel R."/>
        </authorList>
    </citation>
    <scope>NUCLEOTIDE SEQUENCE [LARGE SCALE GENOMIC DNA]</scope>
    <source>
        <strain evidence="8 9">DSM 11979</strain>
    </source>
</reference>
<dbReference type="GO" id="GO:0051287">
    <property type="term" value="F:NAD binding"/>
    <property type="evidence" value="ECO:0007669"/>
    <property type="project" value="InterPro"/>
</dbReference>
<evidence type="ECO:0000256" key="1">
    <source>
        <dbReference type="ARBA" id="ARBA00001946"/>
    </source>
</evidence>
<dbReference type="PANTHER" id="PTHR11835">
    <property type="entry name" value="DECARBOXYLATING DEHYDROGENASES-ISOCITRATE, ISOPROPYLMALATE, TARTRATE"/>
    <property type="match status" value="1"/>
</dbReference>
<dbReference type="FunFam" id="3.40.718.10:FF:000019">
    <property type="entry name" value="Homoisocitrate dehydrogenase"/>
    <property type="match status" value="1"/>
</dbReference>
<evidence type="ECO:0000259" key="7">
    <source>
        <dbReference type="SMART" id="SM01329"/>
    </source>
</evidence>
<dbReference type="Pfam" id="PF00180">
    <property type="entry name" value="Iso_dh"/>
    <property type="match status" value="1"/>
</dbReference>
<organism evidence="8 9">
    <name type="scientific">Methanobrevibacter woesei</name>
    <dbReference type="NCBI Taxonomy" id="190976"/>
    <lineage>
        <taxon>Archaea</taxon>
        <taxon>Methanobacteriati</taxon>
        <taxon>Methanobacteriota</taxon>
        <taxon>Methanomada group</taxon>
        <taxon>Methanobacteria</taxon>
        <taxon>Methanobacteriales</taxon>
        <taxon>Methanobacteriaceae</taxon>
        <taxon>Methanobrevibacter</taxon>
    </lineage>
</organism>
<dbReference type="GO" id="GO:0006099">
    <property type="term" value="P:tricarboxylic acid cycle"/>
    <property type="evidence" value="ECO:0007669"/>
    <property type="project" value="TreeGrafter"/>
</dbReference>
<keyword evidence="5 8" id="KW-0560">Oxidoreductase</keyword>
<evidence type="ECO:0000256" key="3">
    <source>
        <dbReference type="ARBA" id="ARBA00022723"/>
    </source>
</evidence>
<comment type="caution">
    <text evidence="8">The sequence shown here is derived from an EMBL/GenBank/DDBJ whole genome shotgun (WGS) entry which is preliminary data.</text>
</comment>
<feature type="domain" description="Isopropylmalate dehydrogenase-like" evidence="7">
    <location>
        <begin position="3"/>
        <end position="324"/>
    </location>
</feature>
<keyword evidence="4" id="KW-0460">Magnesium</keyword>
<dbReference type="Gene3D" id="3.40.718.10">
    <property type="entry name" value="Isopropylmalate Dehydrogenase"/>
    <property type="match status" value="1"/>
</dbReference>
<dbReference type="GO" id="GO:0019298">
    <property type="term" value="P:coenzyme B biosynthetic process"/>
    <property type="evidence" value="ECO:0007669"/>
    <property type="project" value="UniProtKB-ARBA"/>
</dbReference>
<dbReference type="NCBIfam" id="TIGR02088">
    <property type="entry name" value="LEU3_arch"/>
    <property type="match status" value="1"/>
</dbReference>
<keyword evidence="9" id="KW-1185">Reference proteome</keyword>
<keyword evidence="3" id="KW-0479">Metal-binding</keyword>
<evidence type="ECO:0000256" key="6">
    <source>
        <dbReference type="ARBA" id="ARBA00023027"/>
    </source>
</evidence>
<dbReference type="InterPro" id="IPR011828">
    <property type="entry name" value="LEU3_arc"/>
</dbReference>
<dbReference type="InterPro" id="IPR019818">
    <property type="entry name" value="IsoCit/isopropylmalate_DH_CS"/>
</dbReference>
<sequence>MYNINLISGDGIGREVMDAGEYLLDKIDLEFSFTYGHAGYHCFKKTGTTLPEETVKKAKKSDAILFGAITSTPGQPSPIINLRQKLDMYANLRPIKSYEGVNCLYDDIDILIVRENTEGLYSQVEYEEDDKVIAERRITKEASEKISKIAFEQCQKLNKNKVTCVHKSNVLKKTDGVFKDAFYKIGEQYPQIEKNDYYVDAAAMYLVTNPQRYDVIVSTNLFGDILSDEGAGLVGGLGLAPSGNIGDKYGLFEPVHGSAPDITGKNIANPASMILSIAMMLNYLDEEEYAKKINDATEAVLKEGKIVTPDLGGQATTMEMTKEITRKILEGDN</sequence>
<dbReference type="Proteomes" id="UP000245577">
    <property type="component" value="Unassembled WGS sequence"/>
</dbReference>
<dbReference type="GO" id="GO:0000287">
    <property type="term" value="F:magnesium ion binding"/>
    <property type="evidence" value="ECO:0007669"/>
    <property type="project" value="InterPro"/>
</dbReference>
<dbReference type="GO" id="GO:0009098">
    <property type="term" value="P:L-leucine biosynthetic process"/>
    <property type="evidence" value="ECO:0007669"/>
    <property type="project" value="InterPro"/>
</dbReference>
<evidence type="ECO:0000256" key="2">
    <source>
        <dbReference type="ARBA" id="ARBA00007769"/>
    </source>
</evidence>
<dbReference type="SUPFAM" id="SSF53659">
    <property type="entry name" value="Isocitrate/Isopropylmalate dehydrogenase-like"/>
    <property type="match status" value="1"/>
</dbReference>
<dbReference type="PROSITE" id="PS00470">
    <property type="entry name" value="IDH_IMDH"/>
    <property type="match status" value="1"/>
</dbReference>
<name>A0A2U1S8G2_9EURY</name>
<evidence type="ECO:0000256" key="4">
    <source>
        <dbReference type="ARBA" id="ARBA00022842"/>
    </source>
</evidence>
<dbReference type="EMBL" id="MZGU01000003">
    <property type="protein sequence ID" value="PWB86591.1"/>
    <property type="molecule type" value="Genomic_DNA"/>
</dbReference>
<dbReference type="SMART" id="SM01329">
    <property type="entry name" value="Iso_dh"/>
    <property type="match status" value="1"/>
</dbReference>
<comment type="cofactor">
    <cofactor evidence="1">
        <name>Mg(2+)</name>
        <dbReference type="ChEBI" id="CHEBI:18420"/>
    </cofactor>
</comment>
<dbReference type="PANTHER" id="PTHR11835:SF34">
    <property type="entry name" value="ISOCITRATE DEHYDROGENASE [NAD] SUBUNIT ALPHA, MITOCHONDRIAL"/>
    <property type="match status" value="1"/>
</dbReference>
<accession>A0A2U1S8G2</accession>